<organism evidence="1 2">
    <name type="scientific">Boletus edulis BED1</name>
    <dbReference type="NCBI Taxonomy" id="1328754"/>
    <lineage>
        <taxon>Eukaryota</taxon>
        <taxon>Fungi</taxon>
        <taxon>Dikarya</taxon>
        <taxon>Basidiomycota</taxon>
        <taxon>Agaricomycotina</taxon>
        <taxon>Agaricomycetes</taxon>
        <taxon>Agaricomycetidae</taxon>
        <taxon>Boletales</taxon>
        <taxon>Boletineae</taxon>
        <taxon>Boletaceae</taxon>
        <taxon>Boletoideae</taxon>
        <taxon>Boletus</taxon>
    </lineage>
</organism>
<accession>A0AAD4BI74</accession>
<reference evidence="1" key="2">
    <citation type="journal article" date="2020" name="Nat. Commun.">
        <title>Large-scale genome sequencing of mycorrhizal fungi provides insights into the early evolution of symbiotic traits.</title>
        <authorList>
            <person name="Miyauchi S."/>
            <person name="Kiss E."/>
            <person name="Kuo A."/>
            <person name="Drula E."/>
            <person name="Kohler A."/>
            <person name="Sanchez-Garcia M."/>
            <person name="Morin E."/>
            <person name="Andreopoulos B."/>
            <person name="Barry K.W."/>
            <person name="Bonito G."/>
            <person name="Buee M."/>
            <person name="Carver A."/>
            <person name="Chen C."/>
            <person name="Cichocki N."/>
            <person name="Clum A."/>
            <person name="Culley D."/>
            <person name="Crous P.W."/>
            <person name="Fauchery L."/>
            <person name="Girlanda M."/>
            <person name="Hayes R.D."/>
            <person name="Keri Z."/>
            <person name="LaButti K."/>
            <person name="Lipzen A."/>
            <person name="Lombard V."/>
            <person name="Magnuson J."/>
            <person name="Maillard F."/>
            <person name="Murat C."/>
            <person name="Nolan M."/>
            <person name="Ohm R.A."/>
            <person name="Pangilinan J."/>
            <person name="Pereira M.F."/>
            <person name="Perotto S."/>
            <person name="Peter M."/>
            <person name="Pfister S."/>
            <person name="Riley R."/>
            <person name="Sitrit Y."/>
            <person name="Stielow J.B."/>
            <person name="Szollosi G."/>
            <person name="Zifcakova L."/>
            <person name="Stursova M."/>
            <person name="Spatafora J.W."/>
            <person name="Tedersoo L."/>
            <person name="Vaario L.M."/>
            <person name="Yamada A."/>
            <person name="Yan M."/>
            <person name="Wang P."/>
            <person name="Xu J."/>
            <person name="Bruns T."/>
            <person name="Baldrian P."/>
            <person name="Vilgalys R."/>
            <person name="Dunand C."/>
            <person name="Henrissat B."/>
            <person name="Grigoriev I.V."/>
            <person name="Hibbett D."/>
            <person name="Nagy L.G."/>
            <person name="Martin F.M."/>
        </authorList>
    </citation>
    <scope>NUCLEOTIDE SEQUENCE</scope>
    <source>
        <strain evidence="1">BED1</strain>
    </source>
</reference>
<gene>
    <name evidence="1" type="ORF">L210DRAFT_3633863</name>
</gene>
<protein>
    <submittedName>
        <fullName evidence="1">Uncharacterized protein</fullName>
    </submittedName>
</protein>
<name>A0AAD4BI74_BOLED</name>
<proteinExistence type="predicted"/>
<dbReference type="EMBL" id="WHUW01000056">
    <property type="protein sequence ID" value="KAF8430867.1"/>
    <property type="molecule type" value="Genomic_DNA"/>
</dbReference>
<keyword evidence="2" id="KW-1185">Reference proteome</keyword>
<reference evidence="1" key="1">
    <citation type="submission" date="2019-10" db="EMBL/GenBank/DDBJ databases">
        <authorList>
            <consortium name="DOE Joint Genome Institute"/>
            <person name="Kuo A."/>
            <person name="Miyauchi S."/>
            <person name="Kiss E."/>
            <person name="Drula E."/>
            <person name="Kohler A."/>
            <person name="Sanchez-Garcia M."/>
            <person name="Andreopoulos B."/>
            <person name="Barry K.W."/>
            <person name="Bonito G."/>
            <person name="Buee M."/>
            <person name="Carver A."/>
            <person name="Chen C."/>
            <person name="Cichocki N."/>
            <person name="Clum A."/>
            <person name="Culley D."/>
            <person name="Crous P.W."/>
            <person name="Fauchery L."/>
            <person name="Girlanda M."/>
            <person name="Hayes R."/>
            <person name="Keri Z."/>
            <person name="LaButti K."/>
            <person name="Lipzen A."/>
            <person name="Lombard V."/>
            <person name="Magnuson J."/>
            <person name="Maillard F."/>
            <person name="Morin E."/>
            <person name="Murat C."/>
            <person name="Nolan M."/>
            <person name="Ohm R."/>
            <person name="Pangilinan J."/>
            <person name="Pereira M."/>
            <person name="Perotto S."/>
            <person name="Peter M."/>
            <person name="Riley R."/>
            <person name="Sitrit Y."/>
            <person name="Stielow B."/>
            <person name="Szollosi G."/>
            <person name="Zifcakova L."/>
            <person name="Stursova M."/>
            <person name="Spatafora J.W."/>
            <person name="Tedersoo L."/>
            <person name="Vaario L.-M."/>
            <person name="Yamada A."/>
            <person name="Yan M."/>
            <person name="Wang P."/>
            <person name="Xu J."/>
            <person name="Bruns T."/>
            <person name="Baldrian P."/>
            <person name="Vilgalys R."/>
            <person name="Henrissat B."/>
            <person name="Grigoriev I.V."/>
            <person name="Hibbett D."/>
            <person name="Nagy L.G."/>
            <person name="Martin F.M."/>
        </authorList>
    </citation>
    <scope>NUCLEOTIDE SEQUENCE</scope>
    <source>
        <strain evidence="1">BED1</strain>
    </source>
</reference>
<evidence type="ECO:0000313" key="2">
    <source>
        <dbReference type="Proteomes" id="UP001194468"/>
    </source>
</evidence>
<dbReference type="AlphaFoldDB" id="A0AAD4BI74"/>
<comment type="caution">
    <text evidence="1">The sequence shown here is derived from an EMBL/GenBank/DDBJ whole genome shotgun (WGS) entry which is preliminary data.</text>
</comment>
<evidence type="ECO:0000313" key="1">
    <source>
        <dbReference type="EMBL" id="KAF8430867.1"/>
    </source>
</evidence>
<sequence>MPPKSELGGCDIGGIWFPWIKRRTTRVGENTWRDEIWFHTGFESFLQFNAQARQSHRGCFKFGDRILGKTFTQYQLHEPIKGESNRADQWIALLSTASAREEGTAYGHREDQRVIGSGSFERRDTIVALQ</sequence>
<dbReference type="Proteomes" id="UP001194468">
    <property type="component" value="Unassembled WGS sequence"/>
</dbReference>